<evidence type="ECO:0000256" key="2">
    <source>
        <dbReference type="ARBA" id="ARBA00022475"/>
    </source>
</evidence>
<feature type="domain" description="ABC3 transporter permease C-terminal" evidence="8">
    <location>
        <begin position="305"/>
        <end position="419"/>
    </location>
</feature>
<evidence type="ECO:0000256" key="4">
    <source>
        <dbReference type="ARBA" id="ARBA00022989"/>
    </source>
</evidence>
<evidence type="ECO:0000256" key="1">
    <source>
        <dbReference type="ARBA" id="ARBA00004651"/>
    </source>
</evidence>
<feature type="domain" description="MacB-like periplasmic core" evidence="9">
    <location>
        <begin position="40"/>
        <end position="263"/>
    </location>
</feature>
<proteinExistence type="inferred from homology"/>
<dbReference type="PANTHER" id="PTHR30572">
    <property type="entry name" value="MEMBRANE COMPONENT OF TRANSPORTER-RELATED"/>
    <property type="match status" value="1"/>
</dbReference>
<evidence type="ECO:0000259" key="9">
    <source>
        <dbReference type="Pfam" id="PF12704"/>
    </source>
</evidence>
<evidence type="ECO:0000256" key="3">
    <source>
        <dbReference type="ARBA" id="ARBA00022692"/>
    </source>
</evidence>
<comment type="subcellular location">
    <subcellularLocation>
        <location evidence="1">Cell membrane</location>
        <topology evidence="1">Multi-pass membrane protein</topology>
    </subcellularLocation>
</comment>
<dbReference type="InterPro" id="IPR025857">
    <property type="entry name" value="MacB_PCD"/>
</dbReference>
<dbReference type="EMBL" id="FNAG01000006">
    <property type="protein sequence ID" value="SDD75748.1"/>
    <property type="molecule type" value="Genomic_DNA"/>
</dbReference>
<keyword evidence="11" id="KW-1185">Reference proteome</keyword>
<dbReference type="GO" id="GO:0005886">
    <property type="term" value="C:plasma membrane"/>
    <property type="evidence" value="ECO:0007669"/>
    <property type="project" value="UniProtKB-SubCell"/>
</dbReference>
<dbReference type="AlphaFoldDB" id="A0A1G6XC54"/>
<evidence type="ECO:0000256" key="7">
    <source>
        <dbReference type="SAM" id="Phobius"/>
    </source>
</evidence>
<protein>
    <submittedName>
        <fullName evidence="10">Putative ABC transport system permease protein</fullName>
    </submittedName>
</protein>
<evidence type="ECO:0000256" key="6">
    <source>
        <dbReference type="ARBA" id="ARBA00038076"/>
    </source>
</evidence>
<organism evidence="10 11">
    <name type="scientific">Aquimonas voraii</name>
    <dbReference type="NCBI Taxonomy" id="265719"/>
    <lineage>
        <taxon>Bacteria</taxon>
        <taxon>Pseudomonadati</taxon>
        <taxon>Pseudomonadota</taxon>
        <taxon>Gammaproteobacteria</taxon>
        <taxon>Lysobacterales</taxon>
        <taxon>Lysobacteraceae</taxon>
        <taxon>Aquimonas</taxon>
    </lineage>
</organism>
<evidence type="ECO:0000256" key="5">
    <source>
        <dbReference type="ARBA" id="ARBA00023136"/>
    </source>
</evidence>
<keyword evidence="2" id="KW-1003">Cell membrane</keyword>
<dbReference type="RefSeq" id="WP_218121243.1">
    <property type="nucleotide sequence ID" value="NZ_FNAG01000006.1"/>
</dbReference>
<keyword evidence="4 7" id="KW-1133">Transmembrane helix</keyword>
<name>A0A1G6XC54_9GAMM</name>
<dbReference type="STRING" id="265719.SAMN04488509_106158"/>
<evidence type="ECO:0000313" key="10">
    <source>
        <dbReference type="EMBL" id="SDD75748.1"/>
    </source>
</evidence>
<sequence length="426" mass="45120">MARTEKVRGVPAVIESGLGHAVLEGSFAAIAAIRANALRSALTALGIIIGVAAVIAVVAVMQGLSSSVTKQLDDLASDMVIVSAYTPRQQAMLGLRNTLSSEDFLAVRERVREVEDMTAVTQAIGLGGQIRSATSTATAQILGTTANYQHVVRVYTDQGRFISDSDDARRRRVVVLGTTVVKDLELGDNPVGQFVQLGSEWFRVIGVGESRGTLFGFDQDNYVFAPFSTLRSLSAPGAREDVQIYFRPKAGGDIKQLEAQVKQVIRARRALAKDAPDPVQFQTAERTRENFDSIVSGVTLVAGAVVGISLLVGGIGVMNIMLVSVTERTREIGIVKALGATPRFILLQFLVEALVLSLFGGLIGLALGWGFAFLLSAVVPALSGASVPGWAVLLSLGFTTAIGVIFGLAPAVKAARLNPIEALRYE</sequence>
<accession>A0A1G6XC54</accession>
<feature type="transmembrane region" description="Helical" evidence="7">
    <location>
        <begin position="344"/>
        <end position="375"/>
    </location>
</feature>
<evidence type="ECO:0000313" key="11">
    <source>
        <dbReference type="Proteomes" id="UP000199603"/>
    </source>
</evidence>
<comment type="similarity">
    <text evidence="6">Belongs to the ABC-4 integral membrane protein family.</text>
</comment>
<keyword evidence="3 7" id="KW-0812">Transmembrane</keyword>
<feature type="transmembrane region" description="Helical" evidence="7">
    <location>
        <begin position="387"/>
        <end position="409"/>
    </location>
</feature>
<reference evidence="10 11" key="1">
    <citation type="submission" date="2016-10" db="EMBL/GenBank/DDBJ databases">
        <authorList>
            <person name="de Groot N.N."/>
        </authorList>
    </citation>
    <scope>NUCLEOTIDE SEQUENCE [LARGE SCALE GENOMIC DNA]</scope>
    <source>
        <strain evidence="10 11">DSM 16957</strain>
    </source>
</reference>
<dbReference type="PANTHER" id="PTHR30572:SF4">
    <property type="entry name" value="ABC TRANSPORTER PERMEASE YTRF"/>
    <property type="match status" value="1"/>
</dbReference>
<evidence type="ECO:0000259" key="8">
    <source>
        <dbReference type="Pfam" id="PF02687"/>
    </source>
</evidence>
<dbReference type="Pfam" id="PF12704">
    <property type="entry name" value="MacB_PCD"/>
    <property type="match status" value="1"/>
</dbReference>
<feature type="transmembrane region" description="Helical" evidence="7">
    <location>
        <begin position="41"/>
        <end position="61"/>
    </location>
</feature>
<dbReference type="Proteomes" id="UP000199603">
    <property type="component" value="Unassembled WGS sequence"/>
</dbReference>
<feature type="transmembrane region" description="Helical" evidence="7">
    <location>
        <begin position="300"/>
        <end position="323"/>
    </location>
</feature>
<dbReference type="Pfam" id="PF02687">
    <property type="entry name" value="FtsX"/>
    <property type="match status" value="1"/>
</dbReference>
<dbReference type="GO" id="GO:0022857">
    <property type="term" value="F:transmembrane transporter activity"/>
    <property type="evidence" value="ECO:0007669"/>
    <property type="project" value="TreeGrafter"/>
</dbReference>
<dbReference type="InterPro" id="IPR050250">
    <property type="entry name" value="Macrolide_Exporter_MacB"/>
</dbReference>
<keyword evidence="5 7" id="KW-0472">Membrane</keyword>
<gene>
    <name evidence="10" type="ORF">SAMN04488509_106158</name>
</gene>
<dbReference type="InterPro" id="IPR003838">
    <property type="entry name" value="ABC3_permease_C"/>
</dbReference>